<accession>A0A4S2MP90</accession>
<dbReference type="AlphaFoldDB" id="A0A4S2MP90"/>
<dbReference type="Pfam" id="PF14881">
    <property type="entry name" value="Tubulin_3"/>
    <property type="match status" value="1"/>
</dbReference>
<organism evidence="7 8">
    <name type="scientific">Ascodesmis nigricans</name>
    <dbReference type="NCBI Taxonomy" id="341454"/>
    <lineage>
        <taxon>Eukaryota</taxon>
        <taxon>Fungi</taxon>
        <taxon>Dikarya</taxon>
        <taxon>Ascomycota</taxon>
        <taxon>Pezizomycotina</taxon>
        <taxon>Pezizomycetes</taxon>
        <taxon>Pezizales</taxon>
        <taxon>Ascodesmidaceae</taxon>
        <taxon>Ascodesmis</taxon>
    </lineage>
</organism>
<dbReference type="InterPro" id="IPR029209">
    <property type="entry name" value="DML1/Misato_tubulin"/>
</dbReference>
<name>A0A4S2MP90_9PEZI</name>
<sequence length="494" mass="55455">MHEIITIQLGHQANYVGTHFWNAQEAYFTYDEETRSPVDHNVNFRPGVGADGVDTFTPRALIYDLKGGFGAMRKVNSLYEELDPDGPSEKVLWDFSTATQMEPRLEMIQYQKDLEAGLSPSPLKTSDIRYWSDYNRVYFHPRSSIQLTEYELDSKLQPFERFDLGTDLFHHLNHEHDLLDRDFRLFVEECDQLQGVQLITSADNGWAGFTAEYVEELRDEYGKTALFTWGIENTKQVSREAQLTRQVSLAKTLSRVVASSSVYVPLAYPPVKVPQSILLDRTSQWHTSSLLAAAFETATLQARFRPDAGGYTMNDVVSLMTAGTGRNLALLSLGIRAPGDGDPTQVNPVQAMEMFECSWNGASRPGKKPHTFSEIDVVRSRTPGLDSPDATGSVKRGDPIINRFHTSLEFPIVDSFPGIFPTHNPTDPLNETTCGMDTALMTTTSVISHITELKKSVGRAVKVQEREVLLNGLDEIVDIFQDGWNSDSDWDDDL</sequence>
<comment type="function">
    <text evidence="1">Involved in the partitioning of the mitochondrial organelle and mitochondrial DNA (mtDNA) inheritance.</text>
</comment>
<protein>
    <submittedName>
        <fullName evidence="7">Tubulin nucleotide-binding domain-like protein</fullName>
    </submittedName>
</protein>
<dbReference type="EMBL" id="ML220136">
    <property type="protein sequence ID" value="TGZ78972.1"/>
    <property type="molecule type" value="Genomic_DNA"/>
</dbReference>
<dbReference type="OrthoDB" id="271881at2759"/>
<dbReference type="SUPFAM" id="SSF52490">
    <property type="entry name" value="Tubulin nucleotide-binding domain-like"/>
    <property type="match status" value="1"/>
</dbReference>
<comment type="subcellular location">
    <subcellularLocation>
        <location evidence="2">Mitochondrion</location>
    </subcellularLocation>
</comment>
<dbReference type="STRING" id="341454.A0A4S2MP90"/>
<dbReference type="Gene3D" id="3.40.50.1440">
    <property type="entry name" value="Tubulin/FtsZ, GTPase domain"/>
    <property type="match status" value="1"/>
</dbReference>
<keyword evidence="4" id="KW-0496">Mitochondrion</keyword>
<reference evidence="7 8" key="1">
    <citation type="submission" date="2019-04" db="EMBL/GenBank/DDBJ databases">
        <title>Comparative genomics and transcriptomics to analyze fruiting body development in filamentous ascomycetes.</title>
        <authorList>
            <consortium name="DOE Joint Genome Institute"/>
            <person name="Lutkenhaus R."/>
            <person name="Traeger S."/>
            <person name="Breuer J."/>
            <person name="Kuo A."/>
            <person name="Lipzen A."/>
            <person name="Pangilinan J."/>
            <person name="Dilworth D."/>
            <person name="Sandor L."/>
            <person name="Poggeler S."/>
            <person name="Barry K."/>
            <person name="Grigoriev I.V."/>
            <person name="Nowrousian M."/>
        </authorList>
    </citation>
    <scope>NUCLEOTIDE SEQUENCE [LARGE SCALE GENOMIC DNA]</scope>
    <source>
        <strain evidence="7 8">CBS 389.68</strain>
    </source>
</reference>
<evidence type="ECO:0000313" key="7">
    <source>
        <dbReference type="EMBL" id="TGZ78972.1"/>
    </source>
</evidence>
<keyword evidence="8" id="KW-1185">Reference proteome</keyword>
<dbReference type="GO" id="GO:0007005">
    <property type="term" value="P:mitochondrion organization"/>
    <property type="evidence" value="ECO:0007669"/>
    <property type="project" value="InterPro"/>
</dbReference>
<dbReference type="PANTHER" id="PTHR13391:SF0">
    <property type="entry name" value="PROTEIN MISATO HOMOLOG 1"/>
    <property type="match status" value="1"/>
</dbReference>
<evidence type="ECO:0000313" key="8">
    <source>
        <dbReference type="Proteomes" id="UP000298138"/>
    </source>
</evidence>
<dbReference type="Pfam" id="PF10644">
    <property type="entry name" value="Misat_Tub_SegII"/>
    <property type="match status" value="1"/>
</dbReference>
<dbReference type="InterPro" id="IPR019605">
    <property type="entry name" value="Misato_II_tubulin-like"/>
</dbReference>
<evidence type="ECO:0000259" key="6">
    <source>
        <dbReference type="Pfam" id="PF14881"/>
    </source>
</evidence>
<comment type="similarity">
    <text evidence="3">Belongs to the misato family.</text>
</comment>
<feature type="domain" description="Misato Segment II tubulin-like" evidence="5">
    <location>
        <begin position="2"/>
        <end position="115"/>
    </location>
</feature>
<dbReference type="PANTHER" id="PTHR13391">
    <property type="entry name" value="MITOCHONDRIAL DISTRIBUTION REGULATOR MISATO"/>
    <property type="match status" value="1"/>
</dbReference>
<evidence type="ECO:0000259" key="5">
    <source>
        <dbReference type="Pfam" id="PF10644"/>
    </source>
</evidence>
<dbReference type="InterPro" id="IPR036525">
    <property type="entry name" value="Tubulin/FtsZ_GTPase_sf"/>
</dbReference>
<dbReference type="GO" id="GO:0005739">
    <property type="term" value="C:mitochondrion"/>
    <property type="evidence" value="ECO:0007669"/>
    <property type="project" value="UniProtKB-SubCell"/>
</dbReference>
<dbReference type="InterPro" id="IPR049942">
    <property type="entry name" value="DML1/Misato"/>
</dbReference>
<evidence type="ECO:0000256" key="1">
    <source>
        <dbReference type="ARBA" id="ARBA00003757"/>
    </source>
</evidence>
<dbReference type="Proteomes" id="UP000298138">
    <property type="component" value="Unassembled WGS sequence"/>
</dbReference>
<proteinExistence type="inferred from homology"/>
<dbReference type="InParanoid" id="A0A4S2MP90"/>
<gene>
    <name evidence="7" type="ORF">EX30DRAFT_126582</name>
</gene>
<evidence type="ECO:0000256" key="4">
    <source>
        <dbReference type="ARBA" id="ARBA00023128"/>
    </source>
</evidence>
<evidence type="ECO:0000256" key="3">
    <source>
        <dbReference type="ARBA" id="ARBA00008507"/>
    </source>
</evidence>
<dbReference type="FunCoup" id="A0A4S2MP90">
    <property type="interactions" value="62"/>
</dbReference>
<evidence type="ECO:0000256" key="2">
    <source>
        <dbReference type="ARBA" id="ARBA00004173"/>
    </source>
</evidence>
<feature type="domain" description="DML1/Misato tubulin" evidence="6">
    <location>
        <begin position="122"/>
        <end position="303"/>
    </location>
</feature>